<accession>A0A1M6LC32</accession>
<dbReference type="AlphaFoldDB" id="A0A1M6LC32"/>
<gene>
    <name evidence="2" type="ORF">SAMN05421803_108158</name>
</gene>
<dbReference type="EMBL" id="FQZK01000008">
    <property type="protein sequence ID" value="SHJ68728.1"/>
    <property type="molecule type" value="Genomic_DNA"/>
</dbReference>
<dbReference type="Gene3D" id="1.20.120.450">
    <property type="entry name" value="dinb family like domain"/>
    <property type="match status" value="1"/>
</dbReference>
<dbReference type="InterPro" id="IPR034660">
    <property type="entry name" value="DinB/YfiT-like"/>
</dbReference>
<keyword evidence="3" id="KW-1185">Reference proteome</keyword>
<dbReference type="SUPFAM" id="SSF109854">
    <property type="entry name" value="DinB/YfiT-like putative metalloenzymes"/>
    <property type="match status" value="1"/>
</dbReference>
<evidence type="ECO:0000256" key="1">
    <source>
        <dbReference type="SAM" id="MobiDB-lite"/>
    </source>
</evidence>
<dbReference type="STRING" id="758803.SAMN05421803_108158"/>
<evidence type="ECO:0008006" key="4">
    <source>
        <dbReference type="Google" id="ProtNLM"/>
    </source>
</evidence>
<feature type="region of interest" description="Disordered" evidence="1">
    <location>
        <begin position="1"/>
        <end position="21"/>
    </location>
</feature>
<sequence>MTAPAPRRDRPPPRTGPTEREVLTGFLDYLRDSALAKVEGIAERDLRTPGVPSGTRPLGLIAHLARVERFVFLGEHPGDWQATFHAAPDRSAQDVLRDYREAVAAADLAIAACGDLGRPVRPGGPGKPAPSLRWSLAHMIEETGRHAGHLDILCELIDGRTGR</sequence>
<name>A0A1M6LC32_9ACTN</name>
<organism evidence="2 3">
    <name type="scientific">Nocardiopsis flavescens</name>
    <dbReference type="NCBI Taxonomy" id="758803"/>
    <lineage>
        <taxon>Bacteria</taxon>
        <taxon>Bacillati</taxon>
        <taxon>Actinomycetota</taxon>
        <taxon>Actinomycetes</taxon>
        <taxon>Streptosporangiales</taxon>
        <taxon>Nocardiopsidaceae</taxon>
        <taxon>Nocardiopsis</taxon>
    </lineage>
</organism>
<dbReference type="RefSeq" id="WP_073380021.1">
    <property type="nucleotide sequence ID" value="NZ_FQZK01000008.1"/>
</dbReference>
<evidence type="ECO:0000313" key="2">
    <source>
        <dbReference type="EMBL" id="SHJ68728.1"/>
    </source>
</evidence>
<reference evidence="2 3" key="1">
    <citation type="submission" date="2016-11" db="EMBL/GenBank/DDBJ databases">
        <authorList>
            <person name="Jaros S."/>
            <person name="Januszkiewicz K."/>
            <person name="Wedrychowicz H."/>
        </authorList>
    </citation>
    <scope>NUCLEOTIDE SEQUENCE [LARGE SCALE GENOMIC DNA]</scope>
    <source>
        <strain evidence="2 3">CGMCC 4.5723</strain>
    </source>
</reference>
<proteinExistence type="predicted"/>
<protein>
    <recommendedName>
        <fullName evidence="4">Mini-circle protein</fullName>
    </recommendedName>
</protein>
<dbReference type="InterPro" id="IPR007061">
    <property type="entry name" value="MST-like"/>
</dbReference>
<evidence type="ECO:0000313" key="3">
    <source>
        <dbReference type="Proteomes" id="UP000184452"/>
    </source>
</evidence>
<dbReference type="OrthoDB" id="4548523at2"/>
<dbReference type="Pfam" id="PF04978">
    <property type="entry name" value="MST"/>
    <property type="match status" value="1"/>
</dbReference>
<dbReference type="Proteomes" id="UP000184452">
    <property type="component" value="Unassembled WGS sequence"/>
</dbReference>